<keyword evidence="4" id="KW-1185">Reference proteome</keyword>
<gene>
    <name evidence="3" type="ORF">BU16DRAFT_117216</name>
</gene>
<evidence type="ECO:0000259" key="2">
    <source>
        <dbReference type="PROSITE" id="PS50181"/>
    </source>
</evidence>
<evidence type="ECO:0000313" key="4">
    <source>
        <dbReference type="Proteomes" id="UP000799750"/>
    </source>
</evidence>
<dbReference type="Pfam" id="PF12937">
    <property type="entry name" value="F-box-like"/>
    <property type="match status" value="1"/>
</dbReference>
<dbReference type="InterPro" id="IPR001810">
    <property type="entry name" value="F-box_dom"/>
</dbReference>
<dbReference type="PROSITE" id="PS50181">
    <property type="entry name" value="FBOX"/>
    <property type="match status" value="1"/>
</dbReference>
<evidence type="ECO:0000256" key="1">
    <source>
        <dbReference type="SAM" id="MobiDB-lite"/>
    </source>
</evidence>
<dbReference type="Proteomes" id="UP000799750">
    <property type="component" value="Unassembled WGS sequence"/>
</dbReference>
<dbReference type="AlphaFoldDB" id="A0A6A6QGK0"/>
<accession>A0A6A6QGK0</accession>
<reference evidence="3" key="1">
    <citation type="journal article" date="2020" name="Stud. Mycol.">
        <title>101 Dothideomycetes genomes: a test case for predicting lifestyles and emergence of pathogens.</title>
        <authorList>
            <person name="Haridas S."/>
            <person name="Albert R."/>
            <person name="Binder M."/>
            <person name="Bloem J."/>
            <person name="Labutti K."/>
            <person name="Salamov A."/>
            <person name="Andreopoulos B."/>
            <person name="Baker S."/>
            <person name="Barry K."/>
            <person name="Bills G."/>
            <person name="Bluhm B."/>
            <person name="Cannon C."/>
            <person name="Castanera R."/>
            <person name="Culley D."/>
            <person name="Daum C."/>
            <person name="Ezra D."/>
            <person name="Gonzalez J."/>
            <person name="Henrissat B."/>
            <person name="Kuo A."/>
            <person name="Liang C."/>
            <person name="Lipzen A."/>
            <person name="Lutzoni F."/>
            <person name="Magnuson J."/>
            <person name="Mondo S."/>
            <person name="Nolan M."/>
            <person name="Ohm R."/>
            <person name="Pangilinan J."/>
            <person name="Park H.-J."/>
            <person name="Ramirez L."/>
            <person name="Alfaro M."/>
            <person name="Sun H."/>
            <person name="Tritt A."/>
            <person name="Yoshinaga Y."/>
            <person name="Zwiers L.-H."/>
            <person name="Turgeon B."/>
            <person name="Goodwin S."/>
            <person name="Spatafora J."/>
            <person name="Crous P."/>
            <person name="Grigoriev I."/>
        </authorList>
    </citation>
    <scope>NUCLEOTIDE SEQUENCE</scope>
    <source>
        <strain evidence="3">CBS 269.34</strain>
    </source>
</reference>
<dbReference type="SUPFAM" id="SSF52047">
    <property type="entry name" value="RNI-like"/>
    <property type="match status" value="1"/>
</dbReference>
<dbReference type="InterPro" id="IPR032675">
    <property type="entry name" value="LRR_dom_sf"/>
</dbReference>
<dbReference type="InterPro" id="IPR036047">
    <property type="entry name" value="F-box-like_dom_sf"/>
</dbReference>
<dbReference type="SUPFAM" id="SSF81383">
    <property type="entry name" value="F-box domain"/>
    <property type="match status" value="1"/>
</dbReference>
<protein>
    <recommendedName>
        <fullName evidence="2">F-box domain-containing protein</fullName>
    </recommendedName>
</protein>
<dbReference type="Gene3D" id="3.80.10.10">
    <property type="entry name" value="Ribonuclease Inhibitor"/>
    <property type="match status" value="1"/>
</dbReference>
<dbReference type="EMBL" id="MU004195">
    <property type="protein sequence ID" value="KAF2491352.1"/>
    <property type="molecule type" value="Genomic_DNA"/>
</dbReference>
<organism evidence="3 4">
    <name type="scientific">Lophium mytilinum</name>
    <dbReference type="NCBI Taxonomy" id="390894"/>
    <lineage>
        <taxon>Eukaryota</taxon>
        <taxon>Fungi</taxon>
        <taxon>Dikarya</taxon>
        <taxon>Ascomycota</taxon>
        <taxon>Pezizomycotina</taxon>
        <taxon>Dothideomycetes</taxon>
        <taxon>Pleosporomycetidae</taxon>
        <taxon>Mytilinidiales</taxon>
        <taxon>Mytilinidiaceae</taxon>
        <taxon>Lophium</taxon>
    </lineage>
</organism>
<feature type="domain" description="F-box" evidence="2">
    <location>
        <begin position="6"/>
        <end position="51"/>
    </location>
</feature>
<dbReference type="SMART" id="SM00256">
    <property type="entry name" value="FBOX"/>
    <property type="match status" value="1"/>
</dbReference>
<sequence>MDVQTQSGLMSLPSELMSSIASFLSDSDLTNLCHVSKCWNDIATRDLWQEMGIVVTGNSIEMIRNARKLTLDIGQMTAHPGPAQIRKLHLFPETEAPRNNQAQVTTAVLSALTPNKLIQFSLLAADADCLGLLARKQKRLEHLSMRYCCQFWPSSFVETLSFPSLKKLCLYKTHAPTHELSEGRNNVGVIIQNASNLTCLQYTCLPDQRERSGLENALRHRYEGSTHSPLRLQSLMLSGQDLSIDTLLETITSNVELCWIRTLYLRCCPYAHKFLAILSRENKLLLKTFVFAQHNANTLPTSTLTTFLQSFSGLEHLCIDLNGDQPLPAIEDFGNHAATLVTLIVNRRYRRYDRPAYSLSEIAHLCALLSQLQRLAIQIPALKCPTKPGDDFISQAGMTEFLKAVTTLPSLNTLRITNMPCLYRGVRSSVDVAGFPQCADQYLETLESLATQCFKYLLQTQKNSKVDQLFFSPLTCISVWCSPRDCIHPAGCNCTSRKIYPQGYRRRVLPGGIDCAVVFAEPFRLPRHDDAPGEPEPDPHFLPISDDEGFSRYYHEWVDGESSSL</sequence>
<name>A0A6A6QGK0_9PEZI</name>
<feature type="region of interest" description="Disordered" evidence="1">
    <location>
        <begin position="528"/>
        <end position="547"/>
    </location>
</feature>
<dbReference type="OrthoDB" id="10452016at2759"/>
<evidence type="ECO:0000313" key="3">
    <source>
        <dbReference type="EMBL" id="KAF2491352.1"/>
    </source>
</evidence>
<proteinExistence type="predicted"/>